<feature type="signal peptide" evidence="3">
    <location>
        <begin position="1"/>
        <end position="20"/>
    </location>
</feature>
<organism evidence="4 5">
    <name type="scientific">Trematosphaeria pertusa</name>
    <dbReference type="NCBI Taxonomy" id="390896"/>
    <lineage>
        <taxon>Eukaryota</taxon>
        <taxon>Fungi</taxon>
        <taxon>Dikarya</taxon>
        <taxon>Ascomycota</taxon>
        <taxon>Pezizomycotina</taxon>
        <taxon>Dothideomycetes</taxon>
        <taxon>Pleosporomycetidae</taxon>
        <taxon>Pleosporales</taxon>
        <taxon>Massarineae</taxon>
        <taxon>Trematosphaeriaceae</taxon>
        <taxon>Trematosphaeria</taxon>
    </lineage>
</organism>
<reference evidence="4" key="1">
    <citation type="journal article" date="2020" name="Stud. Mycol.">
        <title>101 Dothideomycetes genomes: a test case for predicting lifestyles and emergence of pathogens.</title>
        <authorList>
            <person name="Haridas S."/>
            <person name="Albert R."/>
            <person name="Binder M."/>
            <person name="Bloem J."/>
            <person name="Labutti K."/>
            <person name="Salamov A."/>
            <person name="Andreopoulos B."/>
            <person name="Baker S."/>
            <person name="Barry K."/>
            <person name="Bills G."/>
            <person name="Bluhm B."/>
            <person name="Cannon C."/>
            <person name="Castanera R."/>
            <person name="Culley D."/>
            <person name="Daum C."/>
            <person name="Ezra D."/>
            <person name="Gonzalez J."/>
            <person name="Henrissat B."/>
            <person name="Kuo A."/>
            <person name="Liang C."/>
            <person name="Lipzen A."/>
            <person name="Lutzoni F."/>
            <person name="Magnuson J."/>
            <person name="Mondo S."/>
            <person name="Nolan M."/>
            <person name="Ohm R."/>
            <person name="Pangilinan J."/>
            <person name="Park H.-J."/>
            <person name="Ramirez L."/>
            <person name="Alfaro M."/>
            <person name="Sun H."/>
            <person name="Tritt A."/>
            <person name="Yoshinaga Y."/>
            <person name="Zwiers L.-H."/>
            <person name="Turgeon B."/>
            <person name="Goodwin S."/>
            <person name="Spatafora J."/>
            <person name="Crous P."/>
            <person name="Grigoriev I."/>
        </authorList>
    </citation>
    <scope>NUCLEOTIDE SEQUENCE</scope>
    <source>
        <strain evidence="4">CBS 122368</strain>
    </source>
</reference>
<feature type="compositionally biased region" description="Low complexity" evidence="1">
    <location>
        <begin position="153"/>
        <end position="179"/>
    </location>
</feature>
<feature type="chain" id="PRO_5025454114" evidence="3">
    <location>
        <begin position="21"/>
        <end position="230"/>
    </location>
</feature>
<accession>A0A6A6HRS6</accession>
<feature type="transmembrane region" description="Helical" evidence="2">
    <location>
        <begin position="190"/>
        <end position="213"/>
    </location>
</feature>
<feature type="region of interest" description="Disordered" evidence="1">
    <location>
        <begin position="153"/>
        <end position="182"/>
    </location>
</feature>
<evidence type="ECO:0000256" key="3">
    <source>
        <dbReference type="SAM" id="SignalP"/>
    </source>
</evidence>
<evidence type="ECO:0000256" key="1">
    <source>
        <dbReference type="SAM" id="MobiDB-lite"/>
    </source>
</evidence>
<dbReference type="GeneID" id="54573808"/>
<gene>
    <name evidence="4" type="ORF">BU26DRAFT_187543</name>
</gene>
<dbReference type="Proteomes" id="UP000800094">
    <property type="component" value="Unassembled WGS sequence"/>
</dbReference>
<evidence type="ECO:0000313" key="5">
    <source>
        <dbReference type="Proteomes" id="UP000800094"/>
    </source>
</evidence>
<protein>
    <submittedName>
        <fullName evidence="4">Uncharacterized protein</fullName>
    </submittedName>
</protein>
<dbReference type="EMBL" id="ML987215">
    <property type="protein sequence ID" value="KAF2240711.1"/>
    <property type="molecule type" value="Genomic_DNA"/>
</dbReference>
<evidence type="ECO:0000313" key="4">
    <source>
        <dbReference type="EMBL" id="KAF2240711.1"/>
    </source>
</evidence>
<dbReference type="RefSeq" id="XP_033675715.1">
    <property type="nucleotide sequence ID" value="XM_033820478.1"/>
</dbReference>
<keyword evidence="5" id="KW-1185">Reference proteome</keyword>
<dbReference type="AlphaFoldDB" id="A0A6A6HRS6"/>
<keyword evidence="2" id="KW-0812">Transmembrane</keyword>
<sequence>MRKFASFWLSLQLLLVSGAAYPEALWPTITRAPELLQVNDPSSSIIGWRPVPDQPESYTPMSCGPGNTVHYDARYVSCCLIGTTQCLVSKQCVSGSVISDANGQATCSEGWQCITGMLYDDIHKSSTSWSFVECWTTPWTWYAASPTPRSIASAIPTSTTDTTSTTATSSPSPTPATATKPHGGSLSAGAWVGVAFGILGGIAAIPGSILACIKLRRWWRRHEELEETTT</sequence>
<keyword evidence="2" id="KW-0472">Membrane</keyword>
<proteinExistence type="predicted"/>
<keyword evidence="3" id="KW-0732">Signal</keyword>
<keyword evidence="2" id="KW-1133">Transmembrane helix</keyword>
<evidence type="ECO:0000256" key="2">
    <source>
        <dbReference type="SAM" id="Phobius"/>
    </source>
</evidence>
<name>A0A6A6HRS6_9PLEO</name>